<sequence length="138" mass="15484">MPRVLVAVAWPYANGPFHIGHLAGAYLPGDTFARYHRLRGNEVLFVSGSDMHGTPTLVRAEAEGIGPEVVANRYHEINRSSFERLGFTFDTYTTTHTANHERTVDEVFLLLLERGYIHRRTEESPYCPKHGGSCPTVT</sequence>
<organism evidence="8">
    <name type="scientific">mine drainage metagenome</name>
    <dbReference type="NCBI Taxonomy" id="410659"/>
    <lineage>
        <taxon>unclassified sequences</taxon>
        <taxon>metagenomes</taxon>
        <taxon>ecological metagenomes</taxon>
    </lineage>
</organism>
<dbReference type="AlphaFoldDB" id="T1BK17"/>
<dbReference type="PANTHER" id="PTHR45765:SF1">
    <property type="entry name" value="METHIONINE--TRNA LIGASE, CYTOPLASMIC"/>
    <property type="match status" value="1"/>
</dbReference>
<evidence type="ECO:0000256" key="5">
    <source>
        <dbReference type="ARBA" id="ARBA00023146"/>
    </source>
</evidence>
<keyword evidence="4" id="KW-0648">Protein biosynthesis</keyword>
<dbReference type="GO" id="GO:0006431">
    <property type="term" value="P:methionyl-tRNA aminoacylation"/>
    <property type="evidence" value="ECO:0007669"/>
    <property type="project" value="InterPro"/>
</dbReference>
<evidence type="ECO:0000256" key="1">
    <source>
        <dbReference type="ARBA" id="ARBA00022598"/>
    </source>
</evidence>
<accession>T1BK17</accession>
<evidence type="ECO:0000256" key="4">
    <source>
        <dbReference type="ARBA" id="ARBA00022917"/>
    </source>
</evidence>
<comment type="caution">
    <text evidence="8">The sequence shown here is derived from an EMBL/GenBank/DDBJ whole genome shotgun (WGS) entry which is preliminary data.</text>
</comment>
<name>T1BK17_9ZZZZ</name>
<evidence type="ECO:0000256" key="2">
    <source>
        <dbReference type="ARBA" id="ARBA00022741"/>
    </source>
</evidence>
<feature type="domain" description="Methionyl/Leucyl tRNA synthetase" evidence="7">
    <location>
        <begin position="4"/>
        <end position="131"/>
    </location>
</feature>
<reference evidence="8" key="1">
    <citation type="submission" date="2013-08" db="EMBL/GenBank/DDBJ databases">
        <authorList>
            <person name="Mendez C."/>
            <person name="Richter M."/>
            <person name="Ferrer M."/>
            <person name="Sanchez J."/>
        </authorList>
    </citation>
    <scope>NUCLEOTIDE SEQUENCE</scope>
</reference>
<protein>
    <recommendedName>
        <fullName evidence="6">Methionyl-tRNA synthetase</fullName>
    </recommendedName>
</protein>
<evidence type="ECO:0000256" key="6">
    <source>
        <dbReference type="ARBA" id="ARBA00030904"/>
    </source>
</evidence>
<dbReference type="Pfam" id="PF09334">
    <property type="entry name" value="tRNA-synt_1g"/>
    <property type="match status" value="1"/>
</dbReference>
<dbReference type="GO" id="GO:0005829">
    <property type="term" value="C:cytosol"/>
    <property type="evidence" value="ECO:0007669"/>
    <property type="project" value="TreeGrafter"/>
</dbReference>
<evidence type="ECO:0000256" key="3">
    <source>
        <dbReference type="ARBA" id="ARBA00022840"/>
    </source>
</evidence>
<keyword evidence="5 8" id="KW-0030">Aminoacyl-tRNA synthetase</keyword>
<proteinExistence type="predicted"/>
<evidence type="ECO:0000313" key="8">
    <source>
        <dbReference type="EMBL" id="EQD73311.1"/>
    </source>
</evidence>
<keyword evidence="2" id="KW-0547">Nucleotide-binding</keyword>
<reference evidence="8" key="2">
    <citation type="journal article" date="2014" name="ISME J.">
        <title>Microbial stratification in low pH oxic and suboxic macroscopic growths along an acid mine drainage.</title>
        <authorList>
            <person name="Mendez-Garcia C."/>
            <person name="Mesa V."/>
            <person name="Sprenger R.R."/>
            <person name="Richter M."/>
            <person name="Diez M.S."/>
            <person name="Solano J."/>
            <person name="Bargiela R."/>
            <person name="Golyshina O.V."/>
            <person name="Manteca A."/>
            <person name="Ramos J.L."/>
            <person name="Gallego J.R."/>
            <person name="Llorente I."/>
            <person name="Martins Dos Santos V.A."/>
            <person name="Jensen O.N."/>
            <person name="Pelaez A.I."/>
            <person name="Sanchez J."/>
            <person name="Ferrer M."/>
        </authorList>
    </citation>
    <scope>NUCLEOTIDE SEQUENCE</scope>
</reference>
<dbReference type="PRINTS" id="PR01041">
    <property type="entry name" value="TRNASYNTHMET"/>
</dbReference>
<dbReference type="InterPro" id="IPR015413">
    <property type="entry name" value="Methionyl/Leucyl_tRNA_Synth"/>
</dbReference>
<dbReference type="InterPro" id="IPR014729">
    <property type="entry name" value="Rossmann-like_a/b/a_fold"/>
</dbReference>
<dbReference type="PROSITE" id="PS00178">
    <property type="entry name" value="AA_TRNA_LIGASE_I"/>
    <property type="match status" value="1"/>
</dbReference>
<keyword evidence="1 8" id="KW-0436">Ligase</keyword>
<evidence type="ECO:0000259" key="7">
    <source>
        <dbReference type="Pfam" id="PF09334"/>
    </source>
</evidence>
<dbReference type="EMBL" id="AUZY01002013">
    <property type="protein sequence ID" value="EQD73311.1"/>
    <property type="molecule type" value="Genomic_DNA"/>
</dbReference>
<dbReference type="InterPro" id="IPR033911">
    <property type="entry name" value="MetRS_core"/>
</dbReference>
<dbReference type="GO" id="GO:0005524">
    <property type="term" value="F:ATP binding"/>
    <property type="evidence" value="ECO:0007669"/>
    <property type="project" value="UniProtKB-KW"/>
</dbReference>
<dbReference type="GO" id="GO:0004825">
    <property type="term" value="F:methionine-tRNA ligase activity"/>
    <property type="evidence" value="ECO:0007669"/>
    <property type="project" value="InterPro"/>
</dbReference>
<dbReference type="Gene3D" id="3.40.50.620">
    <property type="entry name" value="HUPs"/>
    <property type="match status" value="1"/>
</dbReference>
<keyword evidence="3" id="KW-0067">ATP-binding</keyword>
<dbReference type="SUPFAM" id="SSF52374">
    <property type="entry name" value="Nucleotidylyl transferase"/>
    <property type="match status" value="1"/>
</dbReference>
<gene>
    <name evidence="8" type="ORF">B1B_03285</name>
</gene>
<dbReference type="InterPro" id="IPR023458">
    <property type="entry name" value="Met-tRNA_ligase_1"/>
</dbReference>
<dbReference type="PANTHER" id="PTHR45765">
    <property type="entry name" value="METHIONINE--TRNA LIGASE"/>
    <property type="match status" value="1"/>
</dbReference>
<dbReference type="InterPro" id="IPR001412">
    <property type="entry name" value="aa-tRNA-synth_I_CS"/>
</dbReference>